<dbReference type="Gene3D" id="1.20.1730.10">
    <property type="entry name" value="Sodium/glucose cotransporter"/>
    <property type="match status" value="1"/>
</dbReference>
<keyword evidence="5 8" id="KW-1133">Transmembrane helix</keyword>
<organism evidence="9 10">
    <name type="scientific">Leekyejoonella antrihumi</name>
    <dbReference type="NCBI Taxonomy" id="1660198"/>
    <lineage>
        <taxon>Bacteria</taxon>
        <taxon>Bacillati</taxon>
        <taxon>Actinomycetota</taxon>
        <taxon>Actinomycetes</taxon>
        <taxon>Micrococcales</taxon>
        <taxon>Dermacoccaceae</taxon>
        <taxon>Leekyejoonella</taxon>
    </lineage>
</organism>
<evidence type="ECO:0000313" key="10">
    <source>
        <dbReference type="Proteomes" id="UP000320244"/>
    </source>
</evidence>
<feature type="transmembrane region" description="Helical" evidence="8">
    <location>
        <begin position="116"/>
        <end position="135"/>
    </location>
</feature>
<comment type="caution">
    <text evidence="9">The sequence shown here is derived from an EMBL/GenBank/DDBJ whole genome shotgun (WGS) entry which is preliminary data.</text>
</comment>
<feature type="transmembrane region" description="Helical" evidence="8">
    <location>
        <begin position="357"/>
        <end position="376"/>
    </location>
</feature>
<dbReference type="GO" id="GO:0005886">
    <property type="term" value="C:plasma membrane"/>
    <property type="evidence" value="ECO:0007669"/>
    <property type="project" value="TreeGrafter"/>
</dbReference>
<dbReference type="AlphaFoldDB" id="A0A563DV55"/>
<evidence type="ECO:0000256" key="2">
    <source>
        <dbReference type="ARBA" id="ARBA00006434"/>
    </source>
</evidence>
<feature type="transmembrane region" description="Helical" evidence="8">
    <location>
        <begin position="315"/>
        <end position="345"/>
    </location>
</feature>
<dbReference type="Pfam" id="PF00474">
    <property type="entry name" value="SSF"/>
    <property type="match status" value="1"/>
</dbReference>
<dbReference type="InterPro" id="IPR038377">
    <property type="entry name" value="Na/Glc_symporter_sf"/>
</dbReference>
<keyword evidence="10" id="KW-1185">Reference proteome</keyword>
<evidence type="ECO:0000256" key="3">
    <source>
        <dbReference type="ARBA" id="ARBA00022448"/>
    </source>
</evidence>
<keyword evidence="4 8" id="KW-0812">Transmembrane</keyword>
<feature type="transmembrane region" description="Helical" evidence="8">
    <location>
        <begin position="415"/>
        <end position="435"/>
    </location>
</feature>
<feature type="transmembrane region" description="Helical" evidence="8">
    <location>
        <begin position="231"/>
        <end position="254"/>
    </location>
</feature>
<feature type="transmembrane region" description="Helical" evidence="8">
    <location>
        <begin position="186"/>
        <end position="211"/>
    </location>
</feature>
<protein>
    <submittedName>
        <fullName evidence="9">Sodium:solute symporter family protein</fullName>
    </submittedName>
</protein>
<dbReference type="PANTHER" id="PTHR48086">
    <property type="entry name" value="SODIUM/PROLINE SYMPORTER-RELATED"/>
    <property type="match status" value="1"/>
</dbReference>
<evidence type="ECO:0000256" key="6">
    <source>
        <dbReference type="ARBA" id="ARBA00023136"/>
    </source>
</evidence>
<evidence type="ECO:0000256" key="7">
    <source>
        <dbReference type="RuleBase" id="RU362091"/>
    </source>
</evidence>
<gene>
    <name evidence="9" type="ORF">FGL98_19650</name>
</gene>
<dbReference type="Proteomes" id="UP000320244">
    <property type="component" value="Unassembled WGS sequence"/>
</dbReference>
<evidence type="ECO:0000256" key="5">
    <source>
        <dbReference type="ARBA" id="ARBA00022989"/>
    </source>
</evidence>
<sequence>MILAVALIGMVVIASCAFIGRRRPSATLEDWTVGQRNFGGIVTWFLMAGESFTTFTFLAVAGLAFTSGAAATYAIPYIPLSFIGLYFLGPKLWRLGKQHGYLTQADFFSERYRSPLLGRIVAVVGVVFLLPYLQLQITGLGLIVELVTGSHQSGTLSMVVATVLMVAFVLWSGIRGLAQTAYLKDALMILAMIVLIIAVPVHYAGGIGALFRTVSAHEPQLLTLHSGPTDGIWWVSSVLISTIGSLFMTLPHLWPGLLAARGPRTLRRNFTFLPLYQVVIILPVIIGFTGVVALKKSTDGNDVLLTLAHGALPDWLTGVIAVAAAASAMIPAAALCIGMSTLVAHNLLPTRTERTRLAINHGTVLVAAGLALTLGLTRPNALANLLLLTFSGLAQLAPALAAAVGRRRWLNATPALLGIVVGVGVVGLLTFDTAIPTHNVNVGIIGLVANVVVAAAAQAVVILRSGSVQDATRKAEASEVLA</sequence>
<keyword evidence="3" id="KW-0813">Transport</keyword>
<keyword evidence="6 8" id="KW-0472">Membrane</keyword>
<feature type="transmembrane region" description="Helical" evidence="8">
    <location>
        <begin position="382"/>
        <end position="403"/>
    </location>
</feature>
<evidence type="ECO:0000256" key="1">
    <source>
        <dbReference type="ARBA" id="ARBA00004141"/>
    </source>
</evidence>
<dbReference type="EMBL" id="VCQV01000035">
    <property type="protein sequence ID" value="TWP33802.1"/>
    <property type="molecule type" value="Genomic_DNA"/>
</dbReference>
<accession>A0A563DV55</accession>
<reference evidence="9 10" key="2">
    <citation type="submission" date="2019-08" db="EMBL/GenBank/DDBJ databases">
        <title>Jejuicoccus antrihumi gen. nov., sp. nov., a new member of the family Dermacoccaceae isolated from a cave.</title>
        <authorList>
            <person name="Schumann P."/>
            <person name="Kim I.S."/>
        </authorList>
    </citation>
    <scope>NUCLEOTIDE SEQUENCE [LARGE SCALE GENOMIC DNA]</scope>
    <source>
        <strain evidence="9 10">C5-26</strain>
    </source>
</reference>
<feature type="transmembrane region" description="Helical" evidence="8">
    <location>
        <begin position="275"/>
        <end position="295"/>
    </location>
</feature>
<comment type="similarity">
    <text evidence="2 7">Belongs to the sodium:solute symporter (SSF) (TC 2.A.21) family.</text>
</comment>
<proteinExistence type="inferred from homology"/>
<feature type="transmembrane region" description="Helical" evidence="8">
    <location>
        <begin position="55"/>
        <end position="88"/>
    </location>
</feature>
<evidence type="ECO:0000256" key="4">
    <source>
        <dbReference type="ARBA" id="ARBA00022692"/>
    </source>
</evidence>
<dbReference type="RefSeq" id="WP_146319660.1">
    <property type="nucleotide sequence ID" value="NZ_VCQV01000035.1"/>
</dbReference>
<feature type="transmembrane region" description="Helical" evidence="8">
    <location>
        <begin position="441"/>
        <end position="463"/>
    </location>
</feature>
<dbReference type="PANTHER" id="PTHR48086:SF8">
    <property type="entry name" value="MONOCARBOXYLIC ACID PERMEASE"/>
    <property type="match status" value="1"/>
</dbReference>
<dbReference type="InterPro" id="IPR001734">
    <property type="entry name" value="Na/solute_symporter"/>
</dbReference>
<comment type="subcellular location">
    <subcellularLocation>
        <location evidence="1">Membrane</location>
        <topology evidence="1">Multi-pass membrane protein</topology>
    </subcellularLocation>
</comment>
<evidence type="ECO:0000313" key="9">
    <source>
        <dbReference type="EMBL" id="TWP33802.1"/>
    </source>
</evidence>
<dbReference type="GO" id="GO:0022857">
    <property type="term" value="F:transmembrane transporter activity"/>
    <property type="evidence" value="ECO:0007669"/>
    <property type="project" value="InterPro"/>
</dbReference>
<dbReference type="InterPro" id="IPR050277">
    <property type="entry name" value="Sodium:Solute_Symporter"/>
</dbReference>
<feature type="transmembrane region" description="Helical" evidence="8">
    <location>
        <begin position="155"/>
        <end position="174"/>
    </location>
</feature>
<dbReference type="OrthoDB" id="3636885at2"/>
<name>A0A563DV55_9MICO</name>
<reference evidence="9 10" key="1">
    <citation type="submission" date="2019-05" db="EMBL/GenBank/DDBJ databases">
        <authorList>
            <person name="Lee S.D."/>
        </authorList>
    </citation>
    <scope>NUCLEOTIDE SEQUENCE [LARGE SCALE GENOMIC DNA]</scope>
    <source>
        <strain evidence="9 10">C5-26</strain>
    </source>
</reference>
<evidence type="ECO:0000256" key="8">
    <source>
        <dbReference type="SAM" id="Phobius"/>
    </source>
</evidence>
<dbReference type="PROSITE" id="PS50283">
    <property type="entry name" value="NA_SOLUT_SYMP_3"/>
    <property type="match status" value="1"/>
</dbReference>